<evidence type="ECO:0000256" key="1">
    <source>
        <dbReference type="SAM" id="MobiDB-lite"/>
    </source>
</evidence>
<dbReference type="Proteomes" id="UP000323506">
    <property type="component" value="Chromosome D07"/>
</dbReference>
<sequence>AISHFSAQQAAVQFLSTALTAAAQVPDYSTVYPRCFQSNPPSPPYFHFHFHFHLTPNPNIFNLRQHSQSNPTLNHTLKLSLTHYFSFSLPPESPSQSVGPPHQYPDLGQNVNRTNIY</sequence>
<feature type="region of interest" description="Disordered" evidence="1">
    <location>
        <begin position="90"/>
        <end position="117"/>
    </location>
</feature>
<evidence type="ECO:0000313" key="3">
    <source>
        <dbReference type="Proteomes" id="UP000323506"/>
    </source>
</evidence>
<dbReference type="AlphaFoldDB" id="A0A5D2BZ09"/>
<proteinExistence type="predicted"/>
<protein>
    <submittedName>
        <fullName evidence="2">Uncharacterized protein</fullName>
    </submittedName>
</protein>
<evidence type="ECO:0000313" key="2">
    <source>
        <dbReference type="EMBL" id="TYG61052.1"/>
    </source>
</evidence>
<keyword evidence="3" id="KW-1185">Reference proteome</keyword>
<name>A0A5D2BZ09_GOSDA</name>
<accession>A0A5D2BZ09</accession>
<reference evidence="2 3" key="1">
    <citation type="submission" date="2019-06" db="EMBL/GenBank/DDBJ databases">
        <title>WGS assembly of Gossypium darwinii.</title>
        <authorList>
            <person name="Chen Z.J."/>
            <person name="Sreedasyam A."/>
            <person name="Ando A."/>
            <person name="Song Q."/>
            <person name="De L."/>
            <person name="Hulse-Kemp A."/>
            <person name="Ding M."/>
            <person name="Ye W."/>
            <person name="Kirkbride R."/>
            <person name="Jenkins J."/>
            <person name="Plott C."/>
            <person name="Lovell J."/>
            <person name="Lin Y.-M."/>
            <person name="Vaughn R."/>
            <person name="Liu B."/>
            <person name="Li W."/>
            <person name="Simpson S."/>
            <person name="Scheffler B."/>
            <person name="Saski C."/>
            <person name="Grover C."/>
            <person name="Hu G."/>
            <person name="Conover J."/>
            <person name="Carlson J."/>
            <person name="Shu S."/>
            <person name="Boston L."/>
            <person name="Williams M."/>
            <person name="Peterson D."/>
            <person name="Mcgee K."/>
            <person name="Jones D."/>
            <person name="Wendel J."/>
            <person name="Stelly D."/>
            <person name="Grimwood J."/>
            <person name="Schmutz J."/>
        </authorList>
    </citation>
    <scope>NUCLEOTIDE SEQUENCE [LARGE SCALE GENOMIC DNA]</scope>
    <source>
        <strain evidence="2">1808015.09</strain>
    </source>
</reference>
<dbReference type="EMBL" id="CM017707">
    <property type="protein sequence ID" value="TYG61052.1"/>
    <property type="molecule type" value="Genomic_DNA"/>
</dbReference>
<gene>
    <name evidence="2" type="ORF">ES288_D07G117400v1</name>
</gene>
<organism evidence="2 3">
    <name type="scientific">Gossypium darwinii</name>
    <name type="common">Darwin's cotton</name>
    <name type="synonym">Gossypium barbadense var. darwinii</name>
    <dbReference type="NCBI Taxonomy" id="34276"/>
    <lineage>
        <taxon>Eukaryota</taxon>
        <taxon>Viridiplantae</taxon>
        <taxon>Streptophyta</taxon>
        <taxon>Embryophyta</taxon>
        <taxon>Tracheophyta</taxon>
        <taxon>Spermatophyta</taxon>
        <taxon>Magnoliopsida</taxon>
        <taxon>eudicotyledons</taxon>
        <taxon>Gunneridae</taxon>
        <taxon>Pentapetalae</taxon>
        <taxon>rosids</taxon>
        <taxon>malvids</taxon>
        <taxon>Malvales</taxon>
        <taxon>Malvaceae</taxon>
        <taxon>Malvoideae</taxon>
        <taxon>Gossypium</taxon>
    </lineage>
</organism>
<feature type="non-terminal residue" evidence="2">
    <location>
        <position position="1"/>
    </location>
</feature>